<dbReference type="InterPro" id="IPR038366">
    <property type="entry name" value="Znf_CppX_C4_sf"/>
</dbReference>
<dbReference type="SMART" id="SM00994">
    <property type="entry name" value="zf-C4_ClpX"/>
    <property type="match status" value="1"/>
</dbReference>
<dbReference type="PROSITE" id="PS51902">
    <property type="entry name" value="CLPX_ZB"/>
    <property type="match status" value="1"/>
</dbReference>
<dbReference type="InterPro" id="IPR010603">
    <property type="entry name" value="Znf_CppX_C4"/>
</dbReference>
<evidence type="ECO:0000313" key="3">
    <source>
        <dbReference type="EMBL" id="MPU47565.1"/>
    </source>
</evidence>
<protein>
    <recommendedName>
        <fullName evidence="2">ClpX-type ZB domain-containing protein</fullName>
    </recommendedName>
</protein>
<dbReference type="InterPro" id="IPR059188">
    <property type="entry name" value="Znf_CLPX-like"/>
</dbReference>
<dbReference type="GO" id="GO:0008270">
    <property type="term" value="F:zinc ion binding"/>
    <property type="evidence" value="ECO:0007669"/>
    <property type="project" value="UniProtKB-UniRule"/>
</dbReference>
<evidence type="ECO:0000259" key="2">
    <source>
        <dbReference type="PROSITE" id="PS51902"/>
    </source>
</evidence>
<feature type="binding site" evidence="1">
    <location>
        <position position="86"/>
    </location>
    <ligand>
        <name>Zn(2+)</name>
        <dbReference type="ChEBI" id="CHEBI:29105"/>
    </ligand>
</feature>
<dbReference type="GO" id="GO:0006457">
    <property type="term" value="P:protein folding"/>
    <property type="evidence" value="ECO:0007669"/>
    <property type="project" value="UniProtKB-UniRule"/>
</dbReference>
<feature type="domain" description="ClpX-type ZB" evidence="2">
    <location>
        <begin position="47"/>
        <end position="105"/>
    </location>
</feature>
<dbReference type="AlphaFoldDB" id="A0A5N8H329"/>
<keyword evidence="1" id="KW-0479">Metal-binding</keyword>
<gene>
    <name evidence="3" type="ORF">FVB16_01515</name>
</gene>
<feature type="binding site" evidence="1">
    <location>
        <position position="89"/>
    </location>
    <ligand>
        <name>Zn(2+)</name>
        <dbReference type="ChEBI" id="CHEBI:29105"/>
    </ligand>
</feature>
<dbReference type="Pfam" id="PF06689">
    <property type="entry name" value="zf-C4_ClpX"/>
    <property type="match status" value="1"/>
</dbReference>
<evidence type="ECO:0000256" key="1">
    <source>
        <dbReference type="PROSITE-ProRule" id="PRU01250"/>
    </source>
</evidence>
<feature type="binding site" evidence="1">
    <location>
        <position position="62"/>
    </location>
    <ligand>
        <name>Zn(2+)</name>
        <dbReference type="ChEBI" id="CHEBI:29105"/>
    </ligand>
</feature>
<organism evidence="3 4">
    <name type="scientific">Escherichia coli</name>
    <dbReference type="NCBI Taxonomy" id="562"/>
    <lineage>
        <taxon>Bacteria</taxon>
        <taxon>Pseudomonadati</taxon>
        <taxon>Pseudomonadota</taxon>
        <taxon>Gammaproteobacteria</taxon>
        <taxon>Enterobacterales</taxon>
        <taxon>Enterobacteriaceae</taxon>
        <taxon>Escherichia</taxon>
    </lineage>
</organism>
<dbReference type="Gene3D" id="6.20.220.10">
    <property type="entry name" value="ClpX chaperone, C4-type zinc finger domain"/>
    <property type="match status" value="1"/>
</dbReference>
<keyword evidence="1" id="KW-0862">Zinc</keyword>
<comment type="similarity">
    <text evidence="1">Belongs to the ClpX chaperone family.</text>
</comment>
<proteinExistence type="inferred from homology"/>
<accession>A0A5N8H329</accession>
<sequence length="105" mass="11890">MSEQNYEQRSLKLLGVTARMQTLMINQNITPLELVNCANAARAMYLTATSNKKYELTGLFYCDFCNRDSSEKGMLLVAGLRNTHICSECVDICRETLDKKRPCGE</sequence>
<dbReference type="EMBL" id="VOTT01000006">
    <property type="protein sequence ID" value="MPU47565.1"/>
    <property type="molecule type" value="Genomic_DNA"/>
</dbReference>
<reference evidence="3 4" key="1">
    <citation type="submission" date="2019-08" db="EMBL/GenBank/DDBJ databases">
        <title>Identification of Water Treatment Resistant and Multidrug Resistant Urinary Pathogenic Escherichia coli in Wastewater.</title>
        <authorList>
            <person name="Neumann N."/>
        </authorList>
    </citation>
    <scope>NUCLEOTIDE SEQUENCE [LARGE SCALE GENOMIC DNA]</scope>
    <source>
        <strain evidence="3 4">WU2356</strain>
    </source>
</reference>
<name>A0A5N8H329_ECOLX</name>
<dbReference type="GO" id="GO:0046983">
    <property type="term" value="F:protein dimerization activity"/>
    <property type="evidence" value="ECO:0007669"/>
    <property type="project" value="UniProtKB-UniRule"/>
</dbReference>
<comment type="caution">
    <text evidence="3">The sequence shown here is derived from an EMBL/GenBank/DDBJ whole genome shotgun (WGS) entry which is preliminary data.</text>
</comment>
<keyword evidence="1" id="KW-0143">Chaperone</keyword>
<feature type="binding site" evidence="1">
    <location>
        <position position="65"/>
    </location>
    <ligand>
        <name>Zn(2+)</name>
        <dbReference type="ChEBI" id="CHEBI:29105"/>
    </ligand>
</feature>
<dbReference type="GO" id="GO:0051082">
    <property type="term" value="F:unfolded protein binding"/>
    <property type="evidence" value="ECO:0007669"/>
    <property type="project" value="UniProtKB-UniRule"/>
</dbReference>
<evidence type="ECO:0000313" key="4">
    <source>
        <dbReference type="Proteomes" id="UP000392867"/>
    </source>
</evidence>
<dbReference type="Proteomes" id="UP000392867">
    <property type="component" value="Unassembled WGS sequence"/>
</dbReference>